<sequence>MCFVVQCSVFLSLNIVPFLFGSILVSSIHETFFQWPSGSGLMESKLFRDGFQLKALFNNILWMDMNKVQLFGLNEKCSTFIIPIVKHGGGSIMVWACFAASASGRLATIYVMIEF</sequence>
<accession>A0A3B1JDL2</accession>
<organism evidence="1 2">
    <name type="scientific">Astyanax mexicanus</name>
    <name type="common">Blind cave fish</name>
    <name type="synonym">Astyanax fasciatus mexicanus</name>
    <dbReference type="NCBI Taxonomy" id="7994"/>
    <lineage>
        <taxon>Eukaryota</taxon>
        <taxon>Metazoa</taxon>
        <taxon>Chordata</taxon>
        <taxon>Craniata</taxon>
        <taxon>Vertebrata</taxon>
        <taxon>Euteleostomi</taxon>
        <taxon>Actinopterygii</taxon>
        <taxon>Neopterygii</taxon>
        <taxon>Teleostei</taxon>
        <taxon>Ostariophysi</taxon>
        <taxon>Characiformes</taxon>
        <taxon>Characoidei</taxon>
        <taxon>Acestrorhamphidae</taxon>
        <taxon>Acestrorhamphinae</taxon>
        <taxon>Astyanax</taxon>
    </lineage>
</organism>
<dbReference type="AlphaFoldDB" id="A0A3B1JDL2"/>
<dbReference type="GO" id="GO:0003676">
    <property type="term" value="F:nucleic acid binding"/>
    <property type="evidence" value="ECO:0007669"/>
    <property type="project" value="InterPro"/>
</dbReference>
<reference evidence="2" key="1">
    <citation type="submission" date="2013-03" db="EMBL/GenBank/DDBJ databases">
        <authorList>
            <person name="Jeffery W."/>
            <person name="Warren W."/>
            <person name="Wilson R.K."/>
        </authorList>
    </citation>
    <scope>NUCLEOTIDE SEQUENCE</scope>
    <source>
        <strain evidence="2">female</strain>
    </source>
</reference>
<dbReference type="STRING" id="7994.ENSAMXP00000040353"/>
<dbReference type="InParanoid" id="A0A3B1JDL2"/>
<proteinExistence type="predicted"/>
<dbReference type="InterPro" id="IPR036397">
    <property type="entry name" value="RNaseH_sf"/>
</dbReference>
<keyword evidence="2" id="KW-1185">Reference proteome</keyword>
<protein>
    <submittedName>
        <fullName evidence="1">Uncharacterized protein</fullName>
    </submittedName>
</protein>
<reference evidence="2" key="2">
    <citation type="journal article" date="2014" name="Nat. Commun.">
        <title>The cavefish genome reveals candidate genes for eye loss.</title>
        <authorList>
            <person name="McGaugh S.E."/>
            <person name="Gross J.B."/>
            <person name="Aken B."/>
            <person name="Blin M."/>
            <person name="Borowsky R."/>
            <person name="Chalopin D."/>
            <person name="Hinaux H."/>
            <person name="Jeffery W.R."/>
            <person name="Keene A."/>
            <person name="Ma L."/>
            <person name="Minx P."/>
            <person name="Murphy D."/>
            <person name="O'Quin K.E."/>
            <person name="Retaux S."/>
            <person name="Rohner N."/>
            <person name="Searle S.M."/>
            <person name="Stahl B.A."/>
            <person name="Tabin C."/>
            <person name="Volff J.N."/>
            <person name="Yoshizawa M."/>
            <person name="Warren W.C."/>
        </authorList>
    </citation>
    <scope>NUCLEOTIDE SEQUENCE [LARGE SCALE GENOMIC DNA]</scope>
    <source>
        <strain evidence="2">female</strain>
    </source>
</reference>
<dbReference type="Proteomes" id="UP000018467">
    <property type="component" value="Unassembled WGS sequence"/>
</dbReference>
<evidence type="ECO:0000313" key="2">
    <source>
        <dbReference type="Proteomes" id="UP000018467"/>
    </source>
</evidence>
<dbReference type="Ensembl" id="ENSAMXT00000045161.1">
    <property type="protein sequence ID" value="ENSAMXP00000040353.1"/>
    <property type="gene ID" value="ENSAMXG00000041254.1"/>
</dbReference>
<evidence type="ECO:0000313" key="1">
    <source>
        <dbReference type="Ensembl" id="ENSAMXP00000040353.1"/>
    </source>
</evidence>
<reference evidence="1" key="3">
    <citation type="submission" date="2025-08" db="UniProtKB">
        <authorList>
            <consortium name="Ensembl"/>
        </authorList>
    </citation>
    <scope>IDENTIFICATION</scope>
</reference>
<reference evidence="1" key="4">
    <citation type="submission" date="2025-09" db="UniProtKB">
        <authorList>
            <consortium name="Ensembl"/>
        </authorList>
    </citation>
    <scope>IDENTIFICATION</scope>
</reference>
<name>A0A3B1JDL2_ASTMX</name>
<dbReference type="Gene3D" id="3.30.420.10">
    <property type="entry name" value="Ribonuclease H-like superfamily/Ribonuclease H"/>
    <property type="match status" value="1"/>
</dbReference>